<dbReference type="EMBL" id="LXQA010403899">
    <property type="protein sequence ID" value="MCI49618.1"/>
    <property type="molecule type" value="Genomic_DNA"/>
</dbReference>
<reference evidence="1 2" key="1">
    <citation type="journal article" date="2018" name="Front. Plant Sci.">
        <title>Red Clover (Trifolium pratense) and Zigzag Clover (T. medium) - A Picture of Genomic Similarities and Differences.</title>
        <authorList>
            <person name="Dluhosova J."/>
            <person name="Istvanek J."/>
            <person name="Nedelnik J."/>
            <person name="Repkova J."/>
        </authorList>
    </citation>
    <scope>NUCLEOTIDE SEQUENCE [LARGE SCALE GENOMIC DNA]</scope>
    <source>
        <strain evidence="2">cv. 10/8</strain>
        <tissue evidence="1">Leaf</tissue>
    </source>
</reference>
<evidence type="ECO:0000313" key="1">
    <source>
        <dbReference type="EMBL" id="MCI49618.1"/>
    </source>
</evidence>
<protein>
    <submittedName>
        <fullName evidence="1">Uncharacterized protein</fullName>
    </submittedName>
</protein>
<proteinExistence type="predicted"/>
<dbReference type="AlphaFoldDB" id="A0A392SL52"/>
<organism evidence="1 2">
    <name type="scientific">Trifolium medium</name>
    <dbReference type="NCBI Taxonomy" id="97028"/>
    <lineage>
        <taxon>Eukaryota</taxon>
        <taxon>Viridiplantae</taxon>
        <taxon>Streptophyta</taxon>
        <taxon>Embryophyta</taxon>
        <taxon>Tracheophyta</taxon>
        <taxon>Spermatophyta</taxon>
        <taxon>Magnoliopsida</taxon>
        <taxon>eudicotyledons</taxon>
        <taxon>Gunneridae</taxon>
        <taxon>Pentapetalae</taxon>
        <taxon>rosids</taxon>
        <taxon>fabids</taxon>
        <taxon>Fabales</taxon>
        <taxon>Fabaceae</taxon>
        <taxon>Papilionoideae</taxon>
        <taxon>50 kb inversion clade</taxon>
        <taxon>NPAAA clade</taxon>
        <taxon>Hologalegina</taxon>
        <taxon>IRL clade</taxon>
        <taxon>Trifolieae</taxon>
        <taxon>Trifolium</taxon>
    </lineage>
</organism>
<sequence>MRAMRCIRCPNDILQGQSVKPPPALHQTSLNGLLGLLSPRTWLRCRDTLDLPLTDV</sequence>
<name>A0A392SL52_9FABA</name>
<comment type="caution">
    <text evidence="1">The sequence shown here is derived from an EMBL/GenBank/DDBJ whole genome shotgun (WGS) entry which is preliminary data.</text>
</comment>
<feature type="non-terminal residue" evidence="1">
    <location>
        <position position="56"/>
    </location>
</feature>
<dbReference type="Proteomes" id="UP000265520">
    <property type="component" value="Unassembled WGS sequence"/>
</dbReference>
<accession>A0A392SL52</accession>
<evidence type="ECO:0000313" key="2">
    <source>
        <dbReference type="Proteomes" id="UP000265520"/>
    </source>
</evidence>
<keyword evidence="2" id="KW-1185">Reference proteome</keyword>